<organism evidence="1">
    <name type="scientific">mine drainage metagenome</name>
    <dbReference type="NCBI Taxonomy" id="410659"/>
    <lineage>
        <taxon>unclassified sequences</taxon>
        <taxon>metagenomes</taxon>
        <taxon>ecological metagenomes</taxon>
    </lineage>
</organism>
<gene>
    <name evidence="1" type="ORF">CARN4_0036</name>
</gene>
<comment type="caution">
    <text evidence="1">The sequence shown here is derived from an EMBL/GenBank/DDBJ whole genome shotgun (WGS) entry which is preliminary data.</text>
</comment>
<sequence length="337" mass="35266">MLAGVLCFASASAQGLHLGAQVFHLSDSATAQSVPGALRGLSLLPQLPGAVADAPAAPSIVPDLLTALSFAVQAPKIADGVRYGAAVAPIRLVSVGTARFRTPLPVTVGESFDQASPAPLHFNFGDPSQRPAFQQPQQRPNLLGRLLGALRGAKTTVQLETTQPSQNGLLMPLPPANDQVLGGTTNILLHTGGRTVTLGLSSRFEHRSRGLISSENPSPTLDPTLGFDGVSRLVLPPAAFNNLTSSSIGASLAVPVSPRFTVGVGYRSGTMVGTYGSLSPTTLSGSDSRYFGKLTYTLPHAPATLTFHARQYRFNDNLQLTPNETQLRAGVDLTIKF</sequence>
<reference evidence="1" key="1">
    <citation type="submission" date="2009-10" db="EMBL/GenBank/DDBJ databases">
        <title>Diversity of trophic interactions inside an arsenic-rich microbial ecosystem.</title>
        <authorList>
            <person name="Bertin P.N."/>
            <person name="Heinrich-Salmeron A."/>
            <person name="Pelletier E."/>
            <person name="Goulhen-Chollet F."/>
            <person name="Arsene-Ploetze F."/>
            <person name="Gallien S."/>
            <person name="Calteau A."/>
            <person name="Vallenet D."/>
            <person name="Casiot C."/>
            <person name="Chane-Woon-Ming B."/>
            <person name="Giloteaux L."/>
            <person name="Barakat M."/>
            <person name="Bonnefoy V."/>
            <person name="Bruneel O."/>
            <person name="Chandler M."/>
            <person name="Cleiss J."/>
            <person name="Duran R."/>
            <person name="Elbaz-Poulichet F."/>
            <person name="Fonknechten N."/>
            <person name="Lauga B."/>
            <person name="Mornico D."/>
            <person name="Ortet P."/>
            <person name="Schaeffer C."/>
            <person name="Siguier P."/>
            <person name="Alexander Thil Smith A."/>
            <person name="Van Dorsselaer A."/>
            <person name="Weissenbach J."/>
            <person name="Medigue C."/>
            <person name="Le Paslier D."/>
        </authorList>
    </citation>
    <scope>NUCLEOTIDE SEQUENCE</scope>
</reference>
<proteinExistence type="predicted"/>
<name>E6Q779_9ZZZZ</name>
<evidence type="ECO:0000313" key="1">
    <source>
        <dbReference type="EMBL" id="CBI03054.1"/>
    </source>
</evidence>
<dbReference type="AlphaFoldDB" id="E6Q779"/>
<dbReference type="EMBL" id="CABO01000048">
    <property type="protein sequence ID" value="CBI03054.1"/>
    <property type="molecule type" value="Genomic_DNA"/>
</dbReference>
<protein>
    <submittedName>
        <fullName evidence="1">Uncharacterized protein</fullName>
    </submittedName>
</protein>
<accession>E6Q779</accession>